<dbReference type="Pfam" id="PF14076">
    <property type="entry name" value="DUF4258"/>
    <property type="match status" value="1"/>
</dbReference>
<accession>A0AA48I995</accession>
<protein>
    <submittedName>
        <fullName evidence="1">DUF4258 domain-containing protein</fullName>
    </submittedName>
</protein>
<gene>
    <name evidence="1" type="ORF">RsTaC01_0182</name>
</gene>
<dbReference type="InterPro" id="IPR025354">
    <property type="entry name" value="DUF4258"/>
</dbReference>
<dbReference type="AlphaFoldDB" id="A0AA48I995"/>
<reference evidence="1" key="1">
    <citation type="journal article" date="2023" name="ISME J.">
        <title>Emergence of putative energy parasites within Clostridia revealed by genome analysis of a novel endosymbiotic clade.</title>
        <authorList>
            <person name="Takahashi K."/>
            <person name="Kuwahara H."/>
            <person name="Horikawa Y."/>
            <person name="Izawa K."/>
            <person name="Kato D."/>
            <person name="Inagaki T."/>
            <person name="Yuki M."/>
            <person name="Ohkuma M."/>
            <person name="Hongoh Y."/>
        </authorList>
    </citation>
    <scope>NUCLEOTIDE SEQUENCE</scope>
    <source>
        <strain evidence="1">RsTa-C01</strain>
    </source>
</reference>
<dbReference type="KEGG" id="ptrh:RsTaC01_0182"/>
<name>A0AA48I995_9FIRM</name>
<proteinExistence type="predicted"/>
<organism evidence="1">
    <name type="scientific">Candidatus Paraimprobicoccus trichonymphae</name>
    <dbReference type="NCBI Taxonomy" id="3033793"/>
    <lineage>
        <taxon>Bacteria</taxon>
        <taxon>Bacillati</taxon>
        <taxon>Bacillota</taxon>
        <taxon>Clostridia</taxon>
        <taxon>Candidatus Paraimprobicoccus</taxon>
    </lineage>
</organism>
<sequence>MENYIGIEKIRYICKVMGLQWTKHSLEKLRNRKINCNDIKNAIITGDIVEEFQGHFSSPIFHVIGSSEGGKFLRVVCTANKNSVVVITAYYL</sequence>
<dbReference type="EMBL" id="AP027925">
    <property type="protein sequence ID" value="BED92453.1"/>
    <property type="molecule type" value="Genomic_DNA"/>
</dbReference>
<evidence type="ECO:0000313" key="1">
    <source>
        <dbReference type="EMBL" id="BED92453.1"/>
    </source>
</evidence>
<dbReference type="Proteomes" id="UP001335720">
    <property type="component" value="Chromosome"/>
</dbReference>